<dbReference type="InterPro" id="IPR004488">
    <property type="entry name" value="Mg/Co-transport_prot_CorA"/>
</dbReference>
<dbReference type="GO" id="GO:0015087">
    <property type="term" value="F:cobalt ion transmembrane transporter activity"/>
    <property type="evidence" value="ECO:0007669"/>
    <property type="project" value="UniProtKB-UniRule"/>
</dbReference>
<keyword evidence="4 8" id="KW-1003">Cell membrane</keyword>
<keyword evidence="5 8" id="KW-0812">Transmembrane</keyword>
<feature type="transmembrane region" description="Helical" evidence="8">
    <location>
        <begin position="341"/>
        <end position="362"/>
    </location>
</feature>
<evidence type="ECO:0000256" key="2">
    <source>
        <dbReference type="ARBA" id="ARBA00009765"/>
    </source>
</evidence>
<evidence type="ECO:0000313" key="11">
    <source>
        <dbReference type="Proteomes" id="UP000757435"/>
    </source>
</evidence>
<dbReference type="GO" id="GO:0015095">
    <property type="term" value="F:magnesium ion transmembrane transporter activity"/>
    <property type="evidence" value="ECO:0007669"/>
    <property type="project" value="UniProtKB-UniRule"/>
</dbReference>
<proteinExistence type="inferred from homology"/>
<feature type="region of interest" description="Disordered" evidence="9">
    <location>
        <begin position="1"/>
        <end position="30"/>
    </location>
</feature>
<keyword evidence="8" id="KW-0460">Magnesium</keyword>
<protein>
    <recommendedName>
        <fullName evidence="8">Magnesium transport protein CorA</fullName>
    </recommendedName>
</protein>
<reference evidence="10" key="1">
    <citation type="submission" date="2021-05" db="EMBL/GenBank/DDBJ databases">
        <authorList>
            <person name="Pietrasiak N."/>
            <person name="Ward R."/>
            <person name="Stajich J.E."/>
            <person name="Kurbessoian T."/>
        </authorList>
    </citation>
    <scope>NUCLEOTIDE SEQUENCE</scope>
    <source>
        <strain evidence="10">UHER 2000/2452</strain>
    </source>
</reference>
<name>A0A951QHK7_9CYAN</name>
<dbReference type="PANTHER" id="PTHR46494">
    <property type="entry name" value="CORA FAMILY METAL ION TRANSPORTER (EUROFUNG)"/>
    <property type="match status" value="1"/>
</dbReference>
<evidence type="ECO:0000256" key="9">
    <source>
        <dbReference type="SAM" id="MobiDB-lite"/>
    </source>
</evidence>
<evidence type="ECO:0000313" key="10">
    <source>
        <dbReference type="EMBL" id="MBW4661966.1"/>
    </source>
</evidence>
<evidence type="ECO:0000256" key="4">
    <source>
        <dbReference type="ARBA" id="ARBA00022475"/>
    </source>
</evidence>
<evidence type="ECO:0000256" key="8">
    <source>
        <dbReference type="RuleBase" id="RU362010"/>
    </source>
</evidence>
<keyword evidence="6 8" id="KW-1133">Transmembrane helix</keyword>
<reference evidence="10" key="2">
    <citation type="journal article" date="2022" name="Microbiol. Resour. Announc.">
        <title>Metagenome Sequencing to Explore Phylogenomics of Terrestrial Cyanobacteria.</title>
        <authorList>
            <person name="Ward R.D."/>
            <person name="Stajich J.E."/>
            <person name="Johansen J.R."/>
            <person name="Huntemann M."/>
            <person name="Clum A."/>
            <person name="Foster B."/>
            <person name="Foster B."/>
            <person name="Roux S."/>
            <person name="Palaniappan K."/>
            <person name="Varghese N."/>
            <person name="Mukherjee S."/>
            <person name="Reddy T.B.K."/>
            <person name="Daum C."/>
            <person name="Copeland A."/>
            <person name="Chen I.A."/>
            <person name="Ivanova N.N."/>
            <person name="Kyrpides N.C."/>
            <person name="Shapiro N."/>
            <person name="Eloe-Fadrosh E.A."/>
            <person name="Pietrasiak N."/>
        </authorList>
    </citation>
    <scope>NUCLEOTIDE SEQUENCE</scope>
    <source>
        <strain evidence="10">UHER 2000/2452</strain>
    </source>
</reference>
<dbReference type="Gene3D" id="3.30.460.20">
    <property type="entry name" value="CorA soluble domain-like"/>
    <property type="match status" value="1"/>
</dbReference>
<dbReference type="FunFam" id="1.20.58.340:FF:000012">
    <property type="entry name" value="Magnesium transport protein CorA"/>
    <property type="match status" value="1"/>
</dbReference>
<gene>
    <name evidence="8 10" type="primary">corA</name>
    <name evidence="10" type="ORF">KME15_25170</name>
</gene>
<comment type="subcellular location">
    <subcellularLocation>
        <location evidence="1">Cell membrane</location>
        <topology evidence="1">Multi-pass membrane protein</topology>
    </subcellularLocation>
    <subcellularLocation>
        <location evidence="8">Membrane</location>
        <topology evidence="8">Multi-pass membrane protein</topology>
    </subcellularLocation>
</comment>
<dbReference type="GO" id="GO:0050897">
    <property type="term" value="F:cobalt ion binding"/>
    <property type="evidence" value="ECO:0007669"/>
    <property type="project" value="TreeGrafter"/>
</dbReference>
<dbReference type="Proteomes" id="UP000757435">
    <property type="component" value="Unassembled WGS sequence"/>
</dbReference>
<evidence type="ECO:0000256" key="7">
    <source>
        <dbReference type="ARBA" id="ARBA00023136"/>
    </source>
</evidence>
<feature type="transmembrane region" description="Helical" evidence="8">
    <location>
        <begin position="304"/>
        <end position="321"/>
    </location>
</feature>
<dbReference type="AlphaFoldDB" id="A0A951QHK7"/>
<dbReference type="PANTHER" id="PTHR46494:SF1">
    <property type="entry name" value="CORA FAMILY METAL ION TRANSPORTER (EUROFUNG)"/>
    <property type="match status" value="1"/>
</dbReference>
<keyword evidence="3 8" id="KW-0813">Transport</keyword>
<evidence type="ECO:0000256" key="3">
    <source>
        <dbReference type="ARBA" id="ARBA00022448"/>
    </source>
</evidence>
<dbReference type="GO" id="GO:0000287">
    <property type="term" value="F:magnesium ion binding"/>
    <property type="evidence" value="ECO:0007669"/>
    <property type="project" value="TreeGrafter"/>
</dbReference>
<comment type="function">
    <text evidence="8">Mediates influx of magnesium ions.</text>
</comment>
<evidence type="ECO:0000256" key="1">
    <source>
        <dbReference type="ARBA" id="ARBA00004651"/>
    </source>
</evidence>
<dbReference type="NCBIfam" id="TIGR00383">
    <property type="entry name" value="corA"/>
    <property type="match status" value="1"/>
</dbReference>
<dbReference type="InterPro" id="IPR002523">
    <property type="entry name" value="MgTranspt_CorA/ZnTranspt_ZntB"/>
</dbReference>
<organism evidence="10 11">
    <name type="scientific">Drouetiella hepatica Uher 2000/2452</name>
    <dbReference type="NCBI Taxonomy" id="904376"/>
    <lineage>
        <taxon>Bacteria</taxon>
        <taxon>Bacillati</taxon>
        <taxon>Cyanobacteriota</taxon>
        <taxon>Cyanophyceae</taxon>
        <taxon>Oculatellales</taxon>
        <taxon>Oculatellaceae</taxon>
        <taxon>Drouetiella</taxon>
    </lineage>
</organism>
<dbReference type="Pfam" id="PF01544">
    <property type="entry name" value="CorA"/>
    <property type="match status" value="1"/>
</dbReference>
<feature type="compositionally biased region" description="Basic and acidic residues" evidence="9">
    <location>
        <begin position="16"/>
        <end position="30"/>
    </location>
</feature>
<dbReference type="SUPFAM" id="SSF144083">
    <property type="entry name" value="Magnesium transport protein CorA, transmembrane region"/>
    <property type="match status" value="1"/>
</dbReference>
<sequence>MTQSRRYTESSSKTEFFNERRGAPGDVHFHPDAPPPKITLLDYNASGVEQIDIHQPEDCIPYLDSESISWVDVGGLGGEEIWQRLKQVFNLHPLALEDIIHAPQRPKMEEYEDQIVVIARMVSLKQDGKSLMTEQISLVVGENYLLSVQEEPDYDCLEFVRERLQSSRSQLRKSSVDYLLYSLIDAIIDGFFPILEMYGELIEDLEAEVVTSPSPQTLERIYQIKRELLELRRAIWPQRDAINALIRDSSDLISHDVRLYLRDCYDHAVQVLDIVETYRELASSLTDIYLSSVSNRMNEVMKTLTIISSIFIPLTFIAGIYGMNFNTEESPLNMPELNWYWGYTATIGVMVIIAVGMIIFFWRRGWFKSFAAVRSNEQTSVKRRRD</sequence>
<keyword evidence="7 8" id="KW-0472">Membrane</keyword>
<accession>A0A951QHK7</accession>
<dbReference type="EMBL" id="JAHHHD010000051">
    <property type="protein sequence ID" value="MBW4661966.1"/>
    <property type="molecule type" value="Genomic_DNA"/>
</dbReference>
<dbReference type="InterPro" id="IPR045863">
    <property type="entry name" value="CorA_TM1_TM2"/>
</dbReference>
<evidence type="ECO:0000256" key="5">
    <source>
        <dbReference type="ARBA" id="ARBA00022692"/>
    </source>
</evidence>
<dbReference type="GO" id="GO:0005886">
    <property type="term" value="C:plasma membrane"/>
    <property type="evidence" value="ECO:0007669"/>
    <property type="project" value="UniProtKB-SubCell"/>
</dbReference>
<feature type="compositionally biased region" description="Polar residues" evidence="9">
    <location>
        <begin position="1"/>
        <end position="15"/>
    </location>
</feature>
<evidence type="ECO:0000256" key="6">
    <source>
        <dbReference type="ARBA" id="ARBA00022989"/>
    </source>
</evidence>
<keyword evidence="8" id="KW-0406">Ion transport</keyword>
<dbReference type="InterPro" id="IPR045861">
    <property type="entry name" value="CorA_cytoplasmic_dom"/>
</dbReference>
<dbReference type="CDD" id="cd12828">
    <property type="entry name" value="TmCorA-like_1"/>
    <property type="match status" value="1"/>
</dbReference>
<comment type="similarity">
    <text evidence="2 8">Belongs to the CorA metal ion transporter (MIT) (TC 1.A.35) family.</text>
</comment>
<dbReference type="SUPFAM" id="SSF143865">
    <property type="entry name" value="CorA soluble domain-like"/>
    <property type="match status" value="1"/>
</dbReference>
<dbReference type="Gene3D" id="1.20.58.340">
    <property type="entry name" value="Magnesium transport protein CorA, transmembrane region"/>
    <property type="match status" value="2"/>
</dbReference>
<comment type="caution">
    <text evidence="10">The sequence shown here is derived from an EMBL/GenBank/DDBJ whole genome shotgun (WGS) entry which is preliminary data.</text>
</comment>